<dbReference type="EMBL" id="JAVDVY010000001">
    <property type="protein sequence ID" value="MDR7133655.1"/>
    <property type="molecule type" value="Genomic_DNA"/>
</dbReference>
<accession>A0ABU1W7U0</accession>
<comment type="caution">
    <text evidence="7">The sequence shown here is derived from an EMBL/GenBank/DDBJ whole genome shotgun (WGS) entry which is preliminary data.</text>
</comment>
<sequence length="294" mass="32036">MTVPRIVLSQASSPELVVVARDLFREYARAIATDLEYQGFAAEVASLPVPYVPPNGALLIAHAGAAVAGCVALRPLDAHTGEMKRLYVRPAYRNLGLGKHLVEAIIRAAREAGYRELRLDTLPSMASAQALYRQLGFAEIPPYNEAHLPGTRFYALSLTAKPGSRSGMARSPLRNWAKALKRQTLVVYFAARDPRTTWPVRVLALFVAAYALSPIDLIPDFIPVLGYLDDLIIVPLGVMLVLRLVPPEVVRSAKEQALAAVERPVSRAMAVAIVAIWSVLAGVLGLWAWQSVRT</sequence>
<keyword evidence="4 5" id="KW-0472">Membrane</keyword>
<dbReference type="Gene3D" id="3.40.630.30">
    <property type="match status" value="1"/>
</dbReference>
<dbReference type="Pfam" id="PF00583">
    <property type="entry name" value="Acetyltransf_1"/>
    <property type="match status" value="1"/>
</dbReference>
<gene>
    <name evidence="7" type="ORF">J2X06_000839</name>
</gene>
<reference evidence="7 8" key="1">
    <citation type="submission" date="2023-07" db="EMBL/GenBank/DDBJ databases">
        <title>Sorghum-associated microbial communities from plants grown in Nebraska, USA.</title>
        <authorList>
            <person name="Schachtman D."/>
        </authorList>
    </citation>
    <scope>NUCLEOTIDE SEQUENCE [LARGE SCALE GENOMIC DNA]</scope>
    <source>
        <strain evidence="7 8">BE198</strain>
    </source>
</reference>
<feature type="transmembrane region" description="Helical" evidence="5">
    <location>
        <begin position="265"/>
        <end position="289"/>
    </location>
</feature>
<feature type="transmembrane region" description="Helical" evidence="5">
    <location>
        <begin position="198"/>
        <end position="218"/>
    </location>
</feature>
<protein>
    <submittedName>
        <fullName evidence="7">Uncharacterized membrane protein YkvA (DUF1232 family)/ribosomal protein S18 acetylase RimI-like enzyme</fullName>
    </submittedName>
</protein>
<organism evidence="7 8">
    <name type="scientific">Lysobacter niastensis</name>
    <dbReference type="NCBI Taxonomy" id="380629"/>
    <lineage>
        <taxon>Bacteria</taxon>
        <taxon>Pseudomonadati</taxon>
        <taxon>Pseudomonadota</taxon>
        <taxon>Gammaproteobacteria</taxon>
        <taxon>Lysobacterales</taxon>
        <taxon>Lysobacteraceae</taxon>
        <taxon>Lysobacter</taxon>
    </lineage>
</organism>
<name>A0ABU1W7U0_9GAMM</name>
<keyword evidence="3 5" id="KW-1133">Transmembrane helix</keyword>
<dbReference type="InterPro" id="IPR000182">
    <property type="entry name" value="GNAT_dom"/>
</dbReference>
<evidence type="ECO:0000313" key="7">
    <source>
        <dbReference type="EMBL" id="MDR7133655.1"/>
    </source>
</evidence>
<evidence type="ECO:0000259" key="6">
    <source>
        <dbReference type="PROSITE" id="PS51186"/>
    </source>
</evidence>
<comment type="subcellular location">
    <subcellularLocation>
        <location evidence="1">Endomembrane system</location>
        <topology evidence="1">Multi-pass membrane protein</topology>
    </subcellularLocation>
</comment>
<keyword evidence="8" id="KW-1185">Reference proteome</keyword>
<dbReference type="RefSeq" id="WP_310058687.1">
    <property type="nucleotide sequence ID" value="NZ_JAVDVY010000001.1"/>
</dbReference>
<dbReference type="Proteomes" id="UP001251524">
    <property type="component" value="Unassembled WGS sequence"/>
</dbReference>
<dbReference type="PROSITE" id="PS51186">
    <property type="entry name" value="GNAT"/>
    <property type="match status" value="1"/>
</dbReference>
<evidence type="ECO:0000256" key="5">
    <source>
        <dbReference type="SAM" id="Phobius"/>
    </source>
</evidence>
<dbReference type="InterPro" id="IPR010652">
    <property type="entry name" value="DUF1232"/>
</dbReference>
<dbReference type="InterPro" id="IPR016181">
    <property type="entry name" value="Acyl_CoA_acyltransferase"/>
</dbReference>
<evidence type="ECO:0000313" key="8">
    <source>
        <dbReference type="Proteomes" id="UP001251524"/>
    </source>
</evidence>
<proteinExistence type="predicted"/>
<feature type="transmembrane region" description="Helical" evidence="5">
    <location>
        <begin position="224"/>
        <end position="245"/>
    </location>
</feature>
<dbReference type="SUPFAM" id="SSF55729">
    <property type="entry name" value="Acyl-CoA N-acyltransferases (Nat)"/>
    <property type="match status" value="1"/>
</dbReference>
<evidence type="ECO:0000256" key="1">
    <source>
        <dbReference type="ARBA" id="ARBA00004127"/>
    </source>
</evidence>
<dbReference type="PANTHER" id="PTHR43305:SF1">
    <property type="entry name" value="FAMILY N-ACETYLTRANSFERASE, PUTATIVE (AFU_ORTHOLOGUE AFUA_2G01380)-RELATED"/>
    <property type="match status" value="1"/>
</dbReference>
<evidence type="ECO:0000256" key="3">
    <source>
        <dbReference type="ARBA" id="ARBA00022989"/>
    </source>
</evidence>
<feature type="domain" description="N-acetyltransferase" evidence="6">
    <location>
        <begin position="6"/>
        <end position="161"/>
    </location>
</feature>
<dbReference type="CDD" id="cd04301">
    <property type="entry name" value="NAT_SF"/>
    <property type="match status" value="1"/>
</dbReference>
<dbReference type="PANTHER" id="PTHR43305">
    <property type="entry name" value="FAMILY N-ACETYLTRANSFERASE, PUTATIVE (AFU_ORTHOLOGUE AFUA_2G01380)-RELATED"/>
    <property type="match status" value="1"/>
</dbReference>
<evidence type="ECO:0000256" key="2">
    <source>
        <dbReference type="ARBA" id="ARBA00022692"/>
    </source>
</evidence>
<evidence type="ECO:0000256" key="4">
    <source>
        <dbReference type="ARBA" id="ARBA00023136"/>
    </source>
</evidence>
<keyword evidence="2 5" id="KW-0812">Transmembrane</keyword>
<dbReference type="InterPro" id="IPR052777">
    <property type="entry name" value="Acetyltransferase_Enz"/>
</dbReference>
<dbReference type="Pfam" id="PF06803">
    <property type="entry name" value="DUF1232"/>
    <property type="match status" value="1"/>
</dbReference>